<dbReference type="AlphaFoldDB" id="A0A8H4U8C3"/>
<organism evidence="1 2">
    <name type="scientific">Fusarium zealandicum</name>
    <dbReference type="NCBI Taxonomy" id="1053134"/>
    <lineage>
        <taxon>Eukaryota</taxon>
        <taxon>Fungi</taxon>
        <taxon>Dikarya</taxon>
        <taxon>Ascomycota</taxon>
        <taxon>Pezizomycotina</taxon>
        <taxon>Sordariomycetes</taxon>
        <taxon>Hypocreomycetidae</taxon>
        <taxon>Hypocreales</taxon>
        <taxon>Nectriaceae</taxon>
        <taxon>Fusarium</taxon>
        <taxon>Fusarium staphyleae species complex</taxon>
    </lineage>
</organism>
<dbReference type="Gene3D" id="3.30.70.100">
    <property type="match status" value="1"/>
</dbReference>
<sequence length="226" mass="25593">MAITEVGCMGVKPDLNIMDQTTAESEILIGVWKTVTTKPGGPHRVYWGLETEDPSKLWAFFDWDSVEQHEQFAQAHGVEAQEDMPKVLTPGEFTKHVTMKPSSDVLQSPLTEVILLYLPRDLPQHRRDATAEQLQDVIEKIFGTCTDTEHLAHGWGLQNDFPIRGKEGQVGCVLMGFIGWSSADAQSRFQKTDAYGEAMALMRDIKEVVTFYKFSMRCLRLERETK</sequence>
<keyword evidence="2" id="KW-1185">Reference proteome</keyword>
<accession>A0A8H4U8C3</accession>
<reference evidence="1" key="1">
    <citation type="journal article" date="2020" name="BMC Genomics">
        <title>Correction to: Identification and distribution of gene clusters required for synthesis of sphingolipid metabolism inhibitors in diverse species of the filamentous fungus Fusarium.</title>
        <authorList>
            <person name="Kim H.S."/>
            <person name="Lohmar J.M."/>
            <person name="Busman M."/>
            <person name="Brown D.W."/>
            <person name="Naumann T.A."/>
            <person name="Divon H.H."/>
            <person name="Lysoe E."/>
            <person name="Uhlig S."/>
            <person name="Proctor R.H."/>
        </authorList>
    </citation>
    <scope>NUCLEOTIDE SEQUENCE</scope>
    <source>
        <strain evidence="1">NRRL 22465</strain>
    </source>
</reference>
<evidence type="ECO:0000313" key="1">
    <source>
        <dbReference type="EMBL" id="KAF4971399.1"/>
    </source>
</evidence>
<name>A0A8H4U8C3_9HYPO</name>
<protein>
    <recommendedName>
        <fullName evidence="3">ABM domain-containing protein</fullName>
    </recommendedName>
</protein>
<reference evidence="1" key="2">
    <citation type="submission" date="2020-05" db="EMBL/GenBank/DDBJ databases">
        <authorList>
            <person name="Kim H.-S."/>
            <person name="Proctor R.H."/>
            <person name="Brown D.W."/>
        </authorList>
    </citation>
    <scope>NUCLEOTIDE SEQUENCE</scope>
    <source>
        <strain evidence="1">NRRL 22465</strain>
    </source>
</reference>
<proteinExistence type="predicted"/>
<dbReference type="OrthoDB" id="3830579at2759"/>
<evidence type="ECO:0000313" key="2">
    <source>
        <dbReference type="Proteomes" id="UP000635477"/>
    </source>
</evidence>
<comment type="caution">
    <text evidence="1">The sequence shown here is derived from an EMBL/GenBank/DDBJ whole genome shotgun (WGS) entry which is preliminary data.</text>
</comment>
<dbReference type="Proteomes" id="UP000635477">
    <property type="component" value="Unassembled WGS sequence"/>
</dbReference>
<evidence type="ECO:0008006" key="3">
    <source>
        <dbReference type="Google" id="ProtNLM"/>
    </source>
</evidence>
<dbReference type="EMBL" id="JABEYC010000971">
    <property type="protein sequence ID" value="KAF4971399.1"/>
    <property type="molecule type" value="Genomic_DNA"/>
</dbReference>
<gene>
    <name evidence="1" type="ORF">FZEAL_9850</name>
</gene>